<evidence type="ECO:0000256" key="4">
    <source>
        <dbReference type="ARBA" id="ARBA00022801"/>
    </source>
</evidence>
<feature type="domain" description="NlpC/P60" evidence="7">
    <location>
        <begin position="63"/>
        <end position="195"/>
    </location>
</feature>
<keyword evidence="2" id="KW-0645">Protease</keyword>
<dbReference type="GO" id="GO:0008234">
    <property type="term" value="F:cysteine-type peptidase activity"/>
    <property type="evidence" value="ECO:0007669"/>
    <property type="project" value="UniProtKB-KW"/>
</dbReference>
<keyword evidence="3 6" id="KW-0732">Signal</keyword>
<dbReference type="RefSeq" id="WP_150939434.1">
    <property type="nucleotide sequence ID" value="NZ_WAAT01000045.1"/>
</dbReference>
<dbReference type="PANTHER" id="PTHR47360">
    <property type="entry name" value="MUREIN DD-ENDOPEPTIDASE MEPS/MUREIN LD-CARBOXYPEPTIDASE"/>
    <property type="match status" value="1"/>
</dbReference>
<reference evidence="8 9" key="1">
    <citation type="submission" date="2019-09" db="EMBL/GenBank/DDBJ databases">
        <authorList>
            <person name="Cao W.R."/>
        </authorList>
    </citation>
    <scope>NUCLEOTIDE SEQUENCE [LARGE SCALE GENOMIC DNA]</scope>
    <source>
        <strain evidence="8 9">B1N29</strain>
    </source>
</reference>
<keyword evidence="9" id="KW-1185">Reference proteome</keyword>
<dbReference type="SUPFAM" id="SSF54001">
    <property type="entry name" value="Cysteine proteinases"/>
    <property type="match status" value="1"/>
</dbReference>
<dbReference type="PANTHER" id="PTHR47360:SF1">
    <property type="entry name" value="ENDOPEPTIDASE NLPC-RELATED"/>
    <property type="match status" value="1"/>
</dbReference>
<protein>
    <submittedName>
        <fullName evidence="8">NlpC/P60 family protein</fullName>
    </submittedName>
</protein>
<evidence type="ECO:0000256" key="5">
    <source>
        <dbReference type="ARBA" id="ARBA00022807"/>
    </source>
</evidence>
<dbReference type="InterPro" id="IPR038765">
    <property type="entry name" value="Papain-like_cys_pep_sf"/>
</dbReference>
<evidence type="ECO:0000256" key="6">
    <source>
        <dbReference type="SAM" id="SignalP"/>
    </source>
</evidence>
<evidence type="ECO:0000256" key="1">
    <source>
        <dbReference type="ARBA" id="ARBA00007074"/>
    </source>
</evidence>
<dbReference type="Proteomes" id="UP000441333">
    <property type="component" value="Unassembled WGS sequence"/>
</dbReference>
<evidence type="ECO:0000256" key="3">
    <source>
        <dbReference type="ARBA" id="ARBA00022729"/>
    </source>
</evidence>
<feature type="signal peptide" evidence="6">
    <location>
        <begin position="1"/>
        <end position="23"/>
    </location>
</feature>
<dbReference type="Gene3D" id="3.90.1720.10">
    <property type="entry name" value="endopeptidase domain like (from Nostoc punctiforme)"/>
    <property type="match status" value="1"/>
</dbReference>
<sequence length="198" mass="22508">MLKISYKLGLFLLVGLMLVNCKGAQTTANNDDIVVTYDSILPKKTFLPVQLEYAELLNTVPDSIQNIKLYSFIDDWMGTTYVLGGETKDGIDCSSFSQLLYMEIYDKYIERTAHKQFESEYINKFRGMEFLQEGDLLFFHKEGEQKISHVGVYLANNKFINATSYKGGSGTSGVKICDITNPFWEKRFVAGGKRNDLQ</sequence>
<dbReference type="AlphaFoldDB" id="A0A6N6MAR6"/>
<evidence type="ECO:0000313" key="9">
    <source>
        <dbReference type="Proteomes" id="UP000441333"/>
    </source>
</evidence>
<keyword evidence="4" id="KW-0378">Hydrolase</keyword>
<evidence type="ECO:0000256" key="2">
    <source>
        <dbReference type="ARBA" id="ARBA00022670"/>
    </source>
</evidence>
<evidence type="ECO:0000259" key="7">
    <source>
        <dbReference type="PROSITE" id="PS51935"/>
    </source>
</evidence>
<name>A0A6N6MAR6_9FLAO</name>
<comment type="caution">
    <text evidence="8">The sequence shown here is derived from an EMBL/GenBank/DDBJ whole genome shotgun (WGS) entry which is preliminary data.</text>
</comment>
<keyword evidence="5" id="KW-0788">Thiol protease</keyword>
<dbReference type="Pfam" id="PF00877">
    <property type="entry name" value="NLPC_P60"/>
    <property type="match status" value="1"/>
</dbReference>
<dbReference type="GO" id="GO:0006508">
    <property type="term" value="P:proteolysis"/>
    <property type="evidence" value="ECO:0007669"/>
    <property type="project" value="UniProtKB-KW"/>
</dbReference>
<organism evidence="8 9">
    <name type="scientific">Pseudotamlana haliotis</name>
    <dbReference type="NCBI Taxonomy" id="2614804"/>
    <lineage>
        <taxon>Bacteria</taxon>
        <taxon>Pseudomonadati</taxon>
        <taxon>Bacteroidota</taxon>
        <taxon>Flavobacteriia</taxon>
        <taxon>Flavobacteriales</taxon>
        <taxon>Flavobacteriaceae</taxon>
        <taxon>Pseudotamlana</taxon>
    </lineage>
</organism>
<gene>
    <name evidence="8" type="ORF">F6U93_10145</name>
</gene>
<feature type="chain" id="PRO_5026868610" evidence="6">
    <location>
        <begin position="24"/>
        <end position="198"/>
    </location>
</feature>
<evidence type="ECO:0000313" key="8">
    <source>
        <dbReference type="EMBL" id="KAB1067637.1"/>
    </source>
</evidence>
<dbReference type="EMBL" id="WAAT01000045">
    <property type="protein sequence ID" value="KAB1067637.1"/>
    <property type="molecule type" value="Genomic_DNA"/>
</dbReference>
<dbReference type="PROSITE" id="PS51935">
    <property type="entry name" value="NLPC_P60"/>
    <property type="match status" value="1"/>
</dbReference>
<dbReference type="InterPro" id="IPR052062">
    <property type="entry name" value="Murein_DD/LD_carboxypeptidase"/>
</dbReference>
<proteinExistence type="inferred from homology"/>
<comment type="similarity">
    <text evidence="1">Belongs to the peptidase C40 family.</text>
</comment>
<accession>A0A6N6MAR6</accession>
<dbReference type="InterPro" id="IPR000064">
    <property type="entry name" value="NLP_P60_dom"/>
</dbReference>